<keyword evidence="3" id="KW-1185">Reference proteome</keyword>
<organism evidence="2 3">
    <name type="scientific">Heterodera schachtii</name>
    <name type="common">Sugarbeet cyst nematode worm</name>
    <name type="synonym">Tylenchus schachtii</name>
    <dbReference type="NCBI Taxonomy" id="97005"/>
    <lineage>
        <taxon>Eukaryota</taxon>
        <taxon>Metazoa</taxon>
        <taxon>Ecdysozoa</taxon>
        <taxon>Nematoda</taxon>
        <taxon>Chromadorea</taxon>
        <taxon>Rhabditida</taxon>
        <taxon>Tylenchina</taxon>
        <taxon>Tylenchomorpha</taxon>
        <taxon>Tylenchoidea</taxon>
        <taxon>Heteroderidae</taxon>
        <taxon>Heteroderinae</taxon>
        <taxon>Heterodera</taxon>
    </lineage>
</organism>
<feature type="region of interest" description="Disordered" evidence="1">
    <location>
        <begin position="379"/>
        <end position="419"/>
    </location>
</feature>
<proteinExistence type="predicted"/>
<comment type="caution">
    <text evidence="2">The sequence shown here is derived from an EMBL/GenBank/DDBJ whole genome shotgun (WGS) entry which is preliminary data.</text>
</comment>
<evidence type="ECO:0000313" key="2">
    <source>
        <dbReference type="EMBL" id="KAL3092435.1"/>
    </source>
</evidence>
<dbReference type="AlphaFoldDB" id="A0ABD2JP93"/>
<sequence length="419" mass="46128">MTNPYPFYFCPNTNDGAVNSGTLVGNVQQSSAPALSHHPENFLRLQQYVENLQRDQQRNFEMFVQLEQEKRTILAWNSHLERENAALKAEIMQLKNANATRGNGQQTKSQSEGAKERPGPEMNSEELIDALIGDGQHDHRLTAHANGTANCPPLAIGISGKKRPLSEANGANATADEAGQIADEDRDFGKQIEQIICTILNNNSPRKVRRQSVADAQVSSELSQNDHNYAQETAEEEDDIECLGIVPLCDSSSSTVDGEIEFPPSPKTPPLPVTPPLPSSANRPSVGAEFETETEHQTTDEISVSYPQIQLPPPGNSTTPTANNEDNAWQRDGAAVEEEGRGEAEEEEVIFMDDVCRNKWVPSMAKREPITEWEEVVIDEEEEQRERTGEVAAQTDNAARIPSAHNDNAQQQKVKGESA</sequence>
<feature type="compositionally biased region" description="Polar residues" evidence="1">
    <location>
        <begin position="217"/>
        <end position="231"/>
    </location>
</feature>
<accession>A0ABD2JP93</accession>
<name>A0ABD2JP93_HETSC</name>
<evidence type="ECO:0000313" key="3">
    <source>
        <dbReference type="Proteomes" id="UP001620645"/>
    </source>
</evidence>
<reference evidence="2 3" key="1">
    <citation type="submission" date="2024-10" db="EMBL/GenBank/DDBJ databases">
        <authorList>
            <person name="Kim D."/>
        </authorList>
    </citation>
    <scope>NUCLEOTIDE SEQUENCE [LARGE SCALE GENOMIC DNA]</scope>
    <source>
        <strain evidence="2">Taebaek</strain>
    </source>
</reference>
<feature type="compositionally biased region" description="Polar residues" evidence="1">
    <location>
        <begin position="316"/>
        <end position="327"/>
    </location>
</feature>
<protein>
    <submittedName>
        <fullName evidence="2">Uncharacterized protein</fullName>
    </submittedName>
</protein>
<feature type="region of interest" description="Disordered" evidence="1">
    <location>
        <begin position="253"/>
        <end position="345"/>
    </location>
</feature>
<dbReference type="EMBL" id="JBICCN010000118">
    <property type="protein sequence ID" value="KAL3092435.1"/>
    <property type="molecule type" value="Genomic_DNA"/>
</dbReference>
<feature type="compositionally biased region" description="Pro residues" evidence="1">
    <location>
        <begin position="263"/>
        <end position="278"/>
    </location>
</feature>
<dbReference type="Proteomes" id="UP001620645">
    <property type="component" value="Unassembled WGS sequence"/>
</dbReference>
<gene>
    <name evidence="2" type="ORF">niasHS_007644</name>
</gene>
<feature type="region of interest" description="Disordered" evidence="1">
    <location>
        <begin position="96"/>
        <end position="121"/>
    </location>
</feature>
<evidence type="ECO:0000256" key="1">
    <source>
        <dbReference type="SAM" id="MobiDB-lite"/>
    </source>
</evidence>
<feature type="region of interest" description="Disordered" evidence="1">
    <location>
        <begin position="206"/>
        <end position="239"/>
    </location>
</feature>
<feature type="compositionally biased region" description="Polar residues" evidence="1">
    <location>
        <begin position="96"/>
        <end position="112"/>
    </location>
</feature>